<dbReference type="AlphaFoldDB" id="X0TPD9"/>
<sequence>GFITLILHHSKKISNKAEGYTFSFIIFAAIVVMIIGMYSNPEIKNWLYTDIFTSLAIAVMCFAPFYKISGCYRAFRIRNIESLLLVIPGFFLIMHYAPMYEAVIPQIETIATWILDVPAMAGNRGILIGIAIGTISIAVRILLGYEKAYAG</sequence>
<name>X0TPD9_9ZZZZ</name>
<organism evidence="2">
    <name type="scientific">marine sediment metagenome</name>
    <dbReference type="NCBI Taxonomy" id="412755"/>
    <lineage>
        <taxon>unclassified sequences</taxon>
        <taxon>metagenomes</taxon>
        <taxon>ecological metagenomes</taxon>
    </lineage>
</organism>
<evidence type="ECO:0000256" key="1">
    <source>
        <dbReference type="SAM" id="Phobius"/>
    </source>
</evidence>
<protein>
    <submittedName>
        <fullName evidence="2">Uncharacterized protein</fullName>
    </submittedName>
</protein>
<proteinExistence type="predicted"/>
<dbReference type="EMBL" id="BARS01015397">
    <property type="protein sequence ID" value="GAF89997.1"/>
    <property type="molecule type" value="Genomic_DNA"/>
</dbReference>
<gene>
    <name evidence="2" type="ORF">S01H1_25482</name>
</gene>
<keyword evidence="1" id="KW-0812">Transmembrane</keyword>
<reference evidence="2" key="1">
    <citation type="journal article" date="2014" name="Front. Microbiol.">
        <title>High frequency of phylogenetically diverse reductive dehalogenase-homologous genes in deep subseafloor sedimentary metagenomes.</title>
        <authorList>
            <person name="Kawai M."/>
            <person name="Futagami T."/>
            <person name="Toyoda A."/>
            <person name="Takaki Y."/>
            <person name="Nishi S."/>
            <person name="Hori S."/>
            <person name="Arai W."/>
            <person name="Tsubouchi T."/>
            <person name="Morono Y."/>
            <person name="Uchiyama I."/>
            <person name="Ito T."/>
            <person name="Fujiyama A."/>
            <person name="Inagaki F."/>
            <person name="Takami H."/>
        </authorList>
    </citation>
    <scope>NUCLEOTIDE SEQUENCE</scope>
    <source>
        <strain evidence="2">Expedition CK06-06</strain>
    </source>
</reference>
<keyword evidence="1" id="KW-1133">Transmembrane helix</keyword>
<keyword evidence="1" id="KW-0472">Membrane</keyword>
<feature type="transmembrane region" description="Helical" evidence="1">
    <location>
        <begin position="51"/>
        <end position="68"/>
    </location>
</feature>
<feature type="transmembrane region" description="Helical" evidence="1">
    <location>
        <begin position="20"/>
        <end position="39"/>
    </location>
</feature>
<feature type="non-terminal residue" evidence="2">
    <location>
        <position position="1"/>
    </location>
</feature>
<feature type="transmembrane region" description="Helical" evidence="1">
    <location>
        <begin position="80"/>
        <end position="97"/>
    </location>
</feature>
<accession>X0TPD9</accession>
<evidence type="ECO:0000313" key="2">
    <source>
        <dbReference type="EMBL" id="GAF89997.1"/>
    </source>
</evidence>
<comment type="caution">
    <text evidence="2">The sequence shown here is derived from an EMBL/GenBank/DDBJ whole genome shotgun (WGS) entry which is preliminary data.</text>
</comment>
<feature type="transmembrane region" description="Helical" evidence="1">
    <location>
        <begin position="125"/>
        <end position="143"/>
    </location>
</feature>